<evidence type="ECO:0000313" key="2">
    <source>
        <dbReference type="EMBL" id="SMR63288.1"/>
    </source>
</evidence>
<reference evidence="3" key="1">
    <citation type="submission" date="2017-05" db="EMBL/GenBank/DDBJ databases">
        <authorList>
            <person name="Song R."/>
            <person name="Chenine A.L."/>
            <person name="Ruprecht R.M."/>
        </authorList>
    </citation>
    <scope>NUCLEOTIDE SEQUENCE [LARGE SCALE GENOMIC DNA]</scope>
</reference>
<dbReference type="AlphaFoldDB" id="A0A2H1HBZ0"/>
<evidence type="ECO:0008006" key="4">
    <source>
        <dbReference type="Google" id="ProtNLM"/>
    </source>
</evidence>
<evidence type="ECO:0000256" key="1">
    <source>
        <dbReference type="SAM" id="MobiDB-lite"/>
    </source>
</evidence>
<gene>
    <name evidence="2" type="ORF">ZT1E4_G12011</name>
</gene>
<proteinExistence type="predicted"/>
<feature type="region of interest" description="Disordered" evidence="1">
    <location>
        <begin position="183"/>
        <end position="208"/>
    </location>
</feature>
<organism evidence="2 3">
    <name type="scientific">Zymoseptoria tritici ST99CH_1E4</name>
    <dbReference type="NCBI Taxonomy" id="1276532"/>
    <lineage>
        <taxon>Eukaryota</taxon>
        <taxon>Fungi</taxon>
        <taxon>Dikarya</taxon>
        <taxon>Ascomycota</taxon>
        <taxon>Pezizomycotina</taxon>
        <taxon>Dothideomycetes</taxon>
        <taxon>Dothideomycetidae</taxon>
        <taxon>Mycosphaerellales</taxon>
        <taxon>Mycosphaerellaceae</taxon>
        <taxon>Zymoseptoria</taxon>
    </lineage>
</organism>
<name>A0A2H1HBZ0_ZYMTR</name>
<protein>
    <recommendedName>
        <fullName evidence="4">Zn(2)-C6 fungal-type domain-containing protein</fullName>
    </recommendedName>
</protein>
<accession>A0A2H1HBZ0</accession>
<evidence type="ECO:0000313" key="3">
    <source>
        <dbReference type="Proteomes" id="UP000245764"/>
    </source>
</evidence>
<sequence>MARTRSVGAGARCEGCRRQGLECEVAMGSRTCRQCRARHKVCIGLGHQRNAEDLVSDVQRRQPSPEHQLPGHQPWVAVGHCLDRNDLSQARQDVSCGVPSHPYTYGAPMVRRHLLPVRQSSPLPAIYRTVLGSQPTGPTPSPTHVDWRLQGWLRLPSIYELFPADEVDGQLWAGSWSGSALFAPPPPSPPASVASPARRSGQSPPYSG</sequence>
<dbReference type="Proteomes" id="UP000245764">
    <property type="component" value="Chromosome 21"/>
</dbReference>
<dbReference type="EMBL" id="LT854272">
    <property type="protein sequence ID" value="SMR63288.1"/>
    <property type="molecule type" value="Genomic_DNA"/>
</dbReference>